<evidence type="ECO:0000313" key="1">
    <source>
        <dbReference type="EMBL" id="KAH3876256.1"/>
    </source>
</evidence>
<dbReference type="EMBL" id="JAIWYP010000001">
    <property type="protein sequence ID" value="KAH3876256.1"/>
    <property type="molecule type" value="Genomic_DNA"/>
</dbReference>
<comment type="caution">
    <text evidence="1">The sequence shown here is derived from an EMBL/GenBank/DDBJ whole genome shotgun (WGS) entry which is preliminary data.</text>
</comment>
<evidence type="ECO:0000313" key="2">
    <source>
        <dbReference type="Proteomes" id="UP000828390"/>
    </source>
</evidence>
<gene>
    <name evidence="1" type="ORF">DPMN_000093</name>
</gene>
<reference evidence="1" key="2">
    <citation type="submission" date="2020-11" db="EMBL/GenBank/DDBJ databases">
        <authorList>
            <person name="McCartney M.A."/>
            <person name="Auch B."/>
            <person name="Kono T."/>
            <person name="Mallez S."/>
            <person name="Becker A."/>
            <person name="Gohl D.M."/>
            <person name="Silverstein K.A.T."/>
            <person name="Koren S."/>
            <person name="Bechman K.B."/>
            <person name="Herman A."/>
            <person name="Abrahante J.E."/>
            <person name="Garbe J."/>
        </authorList>
    </citation>
    <scope>NUCLEOTIDE SEQUENCE</scope>
    <source>
        <strain evidence="1">Duluth1</strain>
        <tissue evidence="1">Whole animal</tissue>
    </source>
</reference>
<keyword evidence="2" id="KW-1185">Reference proteome</keyword>
<organism evidence="1 2">
    <name type="scientific">Dreissena polymorpha</name>
    <name type="common">Zebra mussel</name>
    <name type="synonym">Mytilus polymorpha</name>
    <dbReference type="NCBI Taxonomy" id="45954"/>
    <lineage>
        <taxon>Eukaryota</taxon>
        <taxon>Metazoa</taxon>
        <taxon>Spiralia</taxon>
        <taxon>Lophotrochozoa</taxon>
        <taxon>Mollusca</taxon>
        <taxon>Bivalvia</taxon>
        <taxon>Autobranchia</taxon>
        <taxon>Heteroconchia</taxon>
        <taxon>Euheterodonta</taxon>
        <taxon>Imparidentia</taxon>
        <taxon>Neoheterodontei</taxon>
        <taxon>Myida</taxon>
        <taxon>Dreissenoidea</taxon>
        <taxon>Dreissenidae</taxon>
        <taxon>Dreissena</taxon>
    </lineage>
</organism>
<proteinExistence type="predicted"/>
<sequence>MTSVLLNQTQEDSRGDICIDDFVGDGDLDRNNITVVNIIAASCSPQPFTCACLPFIATKNEYMSLQK</sequence>
<accession>A0A9D4RP77</accession>
<dbReference type="AlphaFoldDB" id="A0A9D4RP77"/>
<dbReference type="Proteomes" id="UP000828390">
    <property type="component" value="Unassembled WGS sequence"/>
</dbReference>
<name>A0A9D4RP77_DREPO</name>
<reference evidence="1" key="1">
    <citation type="journal article" date="2019" name="bioRxiv">
        <title>The Genome of the Zebra Mussel, Dreissena polymorpha: A Resource for Invasive Species Research.</title>
        <authorList>
            <person name="McCartney M.A."/>
            <person name="Auch B."/>
            <person name="Kono T."/>
            <person name="Mallez S."/>
            <person name="Zhang Y."/>
            <person name="Obille A."/>
            <person name="Becker A."/>
            <person name="Abrahante J.E."/>
            <person name="Garbe J."/>
            <person name="Badalamenti J.P."/>
            <person name="Herman A."/>
            <person name="Mangelson H."/>
            <person name="Liachko I."/>
            <person name="Sullivan S."/>
            <person name="Sone E.D."/>
            <person name="Koren S."/>
            <person name="Silverstein K.A.T."/>
            <person name="Beckman K.B."/>
            <person name="Gohl D.M."/>
        </authorList>
    </citation>
    <scope>NUCLEOTIDE SEQUENCE</scope>
    <source>
        <strain evidence="1">Duluth1</strain>
        <tissue evidence="1">Whole animal</tissue>
    </source>
</reference>
<protein>
    <submittedName>
        <fullName evidence="1">Uncharacterized protein</fullName>
    </submittedName>
</protein>